<name>D4ZHG1_SHEVD</name>
<dbReference type="Gene3D" id="3.40.630.30">
    <property type="match status" value="1"/>
</dbReference>
<proteinExistence type="inferred from homology"/>
<protein>
    <submittedName>
        <fullName evidence="5">Ribosomal-protein-alanine acetyltransferase</fullName>
    </submittedName>
</protein>
<dbReference type="InterPro" id="IPR051531">
    <property type="entry name" value="N-acetyltransferase"/>
</dbReference>
<evidence type="ECO:0000256" key="1">
    <source>
        <dbReference type="ARBA" id="ARBA00022679"/>
    </source>
</evidence>
<dbReference type="HOGENOM" id="CLU_013985_40_1_6"/>
<evidence type="ECO:0000313" key="5">
    <source>
        <dbReference type="EMBL" id="BAJ01110.1"/>
    </source>
</evidence>
<evidence type="ECO:0000313" key="6">
    <source>
        <dbReference type="Proteomes" id="UP000002350"/>
    </source>
</evidence>
<dbReference type="NCBIfam" id="NF008072">
    <property type="entry name" value="PRK10809.1"/>
    <property type="match status" value="1"/>
</dbReference>
<accession>D4ZHG1</accession>
<dbReference type="GO" id="GO:0008999">
    <property type="term" value="F:protein-N-terminal-alanine acetyltransferase activity"/>
    <property type="evidence" value="ECO:0007669"/>
    <property type="project" value="TreeGrafter"/>
</dbReference>
<dbReference type="KEGG" id="svo:SVI_1139"/>
<dbReference type="InterPro" id="IPR000182">
    <property type="entry name" value="GNAT_dom"/>
</dbReference>
<gene>
    <name evidence="5" type="primary">rimJ</name>
    <name evidence="5" type="ordered locus">SVI_1139</name>
</gene>
<keyword evidence="2" id="KW-0012">Acyltransferase</keyword>
<dbReference type="Proteomes" id="UP000002350">
    <property type="component" value="Chromosome"/>
</dbReference>
<keyword evidence="6" id="KW-1185">Reference proteome</keyword>
<sequence length="199" mass="22497">MIIVPRIKTARCMLTLLQHYDHQVLRDYYRDNREHLSPWEPLRGKEYFSEFSVRKRLQASNELFANGGAVHFVAFLGDESVPEHGEENVTACKEIIGVCNFSNVVRGPFQACNLGYSIAEKYLGQGLMGEILSAAIDYMFKEHGLHRIMANYIPENKPSGKLLASLGFETEGLAKSYLQIAGQWQDHILTSKLNPADFS</sequence>
<dbReference type="OrthoDB" id="9801669at2"/>
<evidence type="ECO:0000256" key="2">
    <source>
        <dbReference type="ARBA" id="ARBA00023315"/>
    </source>
</evidence>
<reference evidence="6" key="1">
    <citation type="journal article" date="2010" name="Mol. Biosyst.">
        <title>Complete genome sequence and comparative analysis of Shewanella violacea, a psychrophilic and piezophilic bacterium from deep sea floor sediments.</title>
        <authorList>
            <person name="Aono E."/>
            <person name="Baba T."/>
            <person name="Ara T."/>
            <person name="Nishi T."/>
            <person name="Nakamichi T."/>
            <person name="Inamoto E."/>
            <person name="Toyonaga H."/>
            <person name="Hasegawa M."/>
            <person name="Takai Y."/>
            <person name="Okumura Y."/>
            <person name="Baba M."/>
            <person name="Tomita M."/>
            <person name="Kato C."/>
            <person name="Oshima T."/>
            <person name="Nakasone K."/>
            <person name="Mori H."/>
        </authorList>
    </citation>
    <scope>NUCLEOTIDE SEQUENCE [LARGE SCALE GENOMIC DNA]</scope>
    <source>
        <strain evidence="6">JCM 10179 / CIP 106290 / LMG 19151 / DSS12</strain>
    </source>
</reference>
<dbReference type="GO" id="GO:0005737">
    <property type="term" value="C:cytoplasm"/>
    <property type="evidence" value="ECO:0007669"/>
    <property type="project" value="TreeGrafter"/>
</dbReference>
<dbReference type="eggNOG" id="COG1670">
    <property type="taxonomic scope" value="Bacteria"/>
</dbReference>
<evidence type="ECO:0000259" key="4">
    <source>
        <dbReference type="PROSITE" id="PS51186"/>
    </source>
</evidence>
<dbReference type="RefSeq" id="WP_013050421.1">
    <property type="nucleotide sequence ID" value="NC_014012.1"/>
</dbReference>
<dbReference type="InterPro" id="IPR016181">
    <property type="entry name" value="Acyl_CoA_acyltransferase"/>
</dbReference>
<evidence type="ECO:0000256" key="3">
    <source>
        <dbReference type="ARBA" id="ARBA00038502"/>
    </source>
</evidence>
<dbReference type="SUPFAM" id="SSF55729">
    <property type="entry name" value="Acyl-CoA N-acyltransferases (Nat)"/>
    <property type="match status" value="1"/>
</dbReference>
<keyword evidence="1 5" id="KW-0808">Transferase</keyword>
<dbReference type="PANTHER" id="PTHR43792:SF8">
    <property type="entry name" value="[RIBOSOMAL PROTEIN US5]-ALANINE N-ACETYLTRANSFERASE"/>
    <property type="match status" value="1"/>
</dbReference>
<dbReference type="PROSITE" id="PS51186">
    <property type="entry name" value="GNAT"/>
    <property type="match status" value="1"/>
</dbReference>
<dbReference type="AlphaFoldDB" id="D4ZHG1"/>
<comment type="similarity">
    <text evidence="3">Belongs to the acetyltransferase family. RimJ subfamily.</text>
</comment>
<dbReference type="STRING" id="637905.SVI_1139"/>
<organism evidence="5 6">
    <name type="scientific">Shewanella violacea (strain JCM 10179 / CIP 106290 / LMG 19151 / DSS12)</name>
    <dbReference type="NCBI Taxonomy" id="637905"/>
    <lineage>
        <taxon>Bacteria</taxon>
        <taxon>Pseudomonadati</taxon>
        <taxon>Pseudomonadota</taxon>
        <taxon>Gammaproteobacteria</taxon>
        <taxon>Alteromonadales</taxon>
        <taxon>Shewanellaceae</taxon>
        <taxon>Shewanella</taxon>
    </lineage>
</organism>
<dbReference type="PANTHER" id="PTHR43792">
    <property type="entry name" value="GNAT FAMILY, PUTATIVE (AFU_ORTHOLOGUE AFUA_3G00765)-RELATED-RELATED"/>
    <property type="match status" value="1"/>
</dbReference>
<dbReference type="EMBL" id="AP011177">
    <property type="protein sequence ID" value="BAJ01110.1"/>
    <property type="molecule type" value="Genomic_DNA"/>
</dbReference>
<feature type="domain" description="N-acetyltransferase" evidence="4">
    <location>
        <begin position="23"/>
        <end position="195"/>
    </location>
</feature>
<dbReference type="Pfam" id="PF13302">
    <property type="entry name" value="Acetyltransf_3"/>
    <property type="match status" value="1"/>
</dbReference>